<comment type="caution">
    <text evidence="5">The sequence shown here is derived from an EMBL/GenBank/DDBJ whole genome shotgun (WGS) entry which is preliminary data.</text>
</comment>
<keyword evidence="6" id="KW-1185">Reference proteome</keyword>
<keyword evidence="3" id="KW-0443">Lipid metabolism</keyword>
<gene>
    <name evidence="5" type="ORF">KCX74_04810</name>
</gene>
<dbReference type="SUPFAM" id="SSF53474">
    <property type="entry name" value="alpha/beta-Hydrolases"/>
    <property type="match status" value="1"/>
</dbReference>
<dbReference type="InterPro" id="IPR029058">
    <property type="entry name" value="AB_hydrolase_fold"/>
</dbReference>
<dbReference type="Gene3D" id="3.40.50.1820">
    <property type="entry name" value="alpha/beta hydrolase"/>
    <property type="match status" value="1"/>
</dbReference>
<dbReference type="Proteomes" id="UP000675284">
    <property type="component" value="Unassembled WGS sequence"/>
</dbReference>
<dbReference type="AlphaFoldDB" id="A0A941I897"/>
<keyword evidence="4" id="KW-0472">Membrane</keyword>
<evidence type="ECO:0000256" key="2">
    <source>
        <dbReference type="ARBA" id="ARBA00022963"/>
    </source>
</evidence>
<dbReference type="PANTHER" id="PTHR10272:SF0">
    <property type="entry name" value="PLATELET-ACTIVATING FACTOR ACETYLHYDROLASE"/>
    <property type="match status" value="1"/>
</dbReference>
<dbReference type="GO" id="GO:0016042">
    <property type="term" value="P:lipid catabolic process"/>
    <property type="evidence" value="ECO:0007669"/>
    <property type="project" value="UniProtKB-KW"/>
</dbReference>
<evidence type="ECO:0000313" key="6">
    <source>
        <dbReference type="Proteomes" id="UP000675284"/>
    </source>
</evidence>
<reference evidence="5" key="1">
    <citation type="submission" date="2021-04" db="EMBL/GenBank/DDBJ databases">
        <title>Isolation and polyphasic classification of algal microorganism.</title>
        <authorList>
            <person name="Wang S."/>
        </authorList>
    </citation>
    <scope>NUCLEOTIDE SEQUENCE</scope>
    <source>
        <strain evidence="5">720a</strain>
    </source>
</reference>
<dbReference type="Pfam" id="PF03403">
    <property type="entry name" value="PAF-AH_p_II"/>
    <property type="match status" value="1"/>
</dbReference>
<evidence type="ECO:0000256" key="1">
    <source>
        <dbReference type="ARBA" id="ARBA00022801"/>
    </source>
</evidence>
<dbReference type="GO" id="GO:0003847">
    <property type="term" value="F:1-alkyl-2-acetylglycerophosphocholine esterase activity"/>
    <property type="evidence" value="ECO:0007669"/>
    <property type="project" value="TreeGrafter"/>
</dbReference>
<evidence type="ECO:0000256" key="4">
    <source>
        <dbReference type="SAM" id="Phobius"/>
    </source>
</evidence>
<dbReference type="EMBL" id="JAGSOT010000010">
    <property type="protein sequence ID" value="MBR7795364.1"/>
    <property type="molecule type" value="Genomic_DNA"/>
</dbReference>
<sequence>MRFLEIILVVVNFGLLYWVFIRRKKASTNIVSLWPLAVGYFMVIVQMVAEGVSWRMIPAYLTPVLLTAYLYVKRKNIKPRKWYVLTIQTVLLTVYLAITIIPPIVMPVFSFEKPTGIHSVGTVSYHWTDEKRKETFGIDPEAKRELMVQVWYPANEESEKRTNQYMRDVPEKEEGMAQLMGLPDFMMSHLGLVRVHSFSEGILSDRQERYPVLIFSHGNAGNRNQNTFQVEELASRGYIVVGIDHTYNAGATVFPDGRTVKYSTEDEPNTLAEFDERMSIWSEDVTFVLDQLEELDKGGEDDQFKGRLDLEKIGMFGHSYGGATAYRMLLQDDRVKAAINMDGSLFGGPVPEKSVQKPLFLMYSASSLDVDRFEADLDEITPEEILKQTGRNREALEKDFYDLMSRYEKVVTSGALSLVIPNSNHTSFTDLNLYSPLMRAKGEDTVQIHLLVNEFTLAFFDQYLRGTDDNVLKQLGAKYPEVHFQSK</sequence>
<protein>
    <submittedName>
        <fullName evidence="5">Alpha/beta fold hydrolase</fullName>
    </submittedName>
</protein>
<proteinExistence type="predicted"/>
<feature type="transmembrane region" description="Helical" evidence="4">
    <location>
        <begin position="33"/>
        <end position="49"/>
    </location>
</feature>
<dbReference type="PANTHER" id="PTHR10272">
    <property type="entry name" value="PLATELET-ACTIVATING FACTOR ACETYLHYDROLASE"/>
    <property type="match status" value="1"/>
</dbReference>
<feature type="transmembrane region" description="Helical" evidence="4">
    <location>
        <begin position="84"/>
        <end position="105"/>
    </location>
</feature>
<evidence type="ECO:0000256" key="3">
    <source>
        <dbReference type="ARBA" id="ARBA00023098"/>
    </source>
</evidence>
<keyword evidence="4" id="KW-1133">Transmembrane helix</keyword>
<feature type="transmembrane region" description="Helical" evidence="4">
    <location>
        <begin position="6"/>
        <end position="21"/>
    </location>
</feature>
<keyword evidence="4" id="KW-0812">Transmembrane</keyword>
<organism evidence="5 6">
    <name type="scientific">Virgibacillus salarius</name>
    <dbReference type="NCBI Taxonomy" id="447199"/>
    <lineage>
        <taxon>Bacteria</taxon>
        <taxon>Bacillati</taxon>
        <taxon>Bacillota</taxon>
        <taxon>Bacilli</taxon>
        <taxon>Bacillales</taxon>
        <taxon>Bacillaceae</taxon>
        <taxon>Virgibacillus</taxon>
    </lineage>
</organism>
<accession>A0A941I897</accession>
<keyword evidence="2" id="KW-0442">Lipid degradation</keyword>
<name>A0A941I897_9BACI</name>
<evidence type="ECO:0000313" key="5">
    <source>
        <dbReference type="EMBL" id="MBR7795364.1"/>
    </source>
</evidence>
<feature type="transmembrane region" description="Helical" evidence="4">
    <location>
        <begin position="55"/>
        <end position="72"/>
    </location>
</feature>
<keyword evidence="1 5" id="KW-0378">Hydrolase</keyword>